<evidence type="ECO:0000256" key="1">
    <source>
        <dbReference type="ARBA" id="ARBA00022801"/>
    </source>
</evidence>
<protein>
    <submittedName>
        <fullName evidence="4">Exopolyphosphatase</fullName>
        <ecNumber evidence="4">3.6.1.11</ecNumber>
    </submittedName>
</protein>
<dbReference type="PANTHER" id="PTHR30005">
    <property type="entry name" value="EXOPOLYPHOSPHATASE"/>
    <property type="match status" value="1"/>
</dbReference>
<feature type="domain" description="Ppx/GppA phosphatase C-terminal" evidence="3">
    <location>
        <begin position="335"/>
        <end position="482"/>
    </location>
</feature>
<dbReference type="CDD" id="cd24006">
    <property type="entry name" value="ASKHA_NBD_PPX_GppA"/>
    <property type="match status" value="1"/>
</dbReference>
<dbReference type="GO" id="GO:0004309">
    <property type="term" value="F:exopolyphosphatase activity"/>
    <property type="evidence" value="ECO:0007669"/>
    <property type="project" value="UniProtKB-EC"/>
</dbReference>
<gene>
    <name evidence="4" type="primary">ppx</name>
    <name evidence="4" type="ORF">KOR42_00150</name>
</gene>
<dbReference type="SUPFAM" id="SSF53067">
    <property type="entry name" value="Actin-like ATPase domain"/>
    <property type="match status" value="2"/>
</dbReference>
<keyword evidence="1 4" id="KW-0378">Hydrolase</keyword>
<evidence type="ECO:0000259" key="3">
    <source>
        <dbReference type="Pfam" id="PF21447"/>
    </source>
</evidence>
<comment type="caution">
    <text evidence="4">The sequence shown here is derived from an EMBL/GenBank/DDBJ whole genome shotgun (WGS) entry which is preliminary data.</text>
</comment>
<evidence type="ECO:0000313" key="4">
    <source>
        <dbReference type="EMBL" id="TWT56662.1"/>
    </source>
</evidence>
<name>A0A5C5X3A3_9PLAN</name>
<organism evidence="4 5">
    <name type="scientific">Thalassoglobus neptunius</name>
    <dbReference type="NCBI Taxonomy" id="1938619"/>
    <lineage>
        <taxon>Bacteria</taxon>
        <taxon>Pseudomonadati</taxon>
        <taxon>Planctomycetota</taxon>
        <taxon>Planctomycetia</taxon>
        <taxon>Planctomycetales</taxon>
        <taxon>Planctomycetaceae</taxon>
        <taxon>Thalassoglobus</taxon>
    </lineage>
</organism>
<dbReference type="EMBL" id="SIHI01000001">
    <property type="protein sequence ID" value="TWT56662.1"/>
    <property type="molecule type" value="Genomic_DNA"/>
</dbReference>
<dbReference type="Pfam" id="PF21447">
    <property type="entry name" value="Ppx-GppA_III"/>
    <property type="match status" value="1"/>
</dbReference>
<evidence type="ECO:0000313" key="5">
    <source>
        <dbReference type="Proteomes" id="UP000317243"/>
    </source>
</evidence>
<reference evidence="4 5" key="1">
    <citation type="submission" date="2019-02" db="EMBL/GenBank/DDBJ databases">
        <title>Deep-cultivation of Planctomycetes and their phenomic and genomic characterization uncovers novel biology.</title>
        <authorList>
            <person name="Wiegand S."/>
            <person name="Jogler M."/>
            <person name="Boedeker C."/>
            <person name="Pinto D."/>
            <person name="Vollmers J."/>
            <person name="Rivas-Marin E."/>
            <person name="Kohn T."/>
            <person name="Peeters S.H."/>
            <person name="Heuer A."/>
            <person name="Rast P."/>
            <person name="Oberbeckmann S."/>
            <person name="Bunk B."/>
            <person name="Jeske O."/>
            <person name="Meyerdierks A."/>
            <person name="Storesund J.E."/>
            <person name="Kallscheuer N."/>
            <person name="Luecker S."/>
            <person name="Lage O.M."/>
            <person name="Pohl T."/>
            <person name="Merkel B.J."/>
            <person name="Hornburger P."/>
            <person name="Mueller R.-W."/>
            <person name="Bruemmer F."/>
            <person name="Labrenz M."/>
            <person name="Spormann A.M."/>
            <person name="Op Den Camp H."/>
            <person name="Overmann J."/>
            <person name="Amann R."/>
            <person name="Jetten M.S.M."/>
            <person name="Mascher T."/>
            <person name="Medema M.H."/>
            <person name="Devos D.P."/>
            <person name="Kaster A.-K."/>
            <person name="Ovreas L."/>
            <person name="Rohde M."/>
            <person name="Galperin M.Y."/>
            <person name="Jogler C."/>
        </authorList>
    </citation>
    <scope>NUCLEOTIDE SEQUENCE [LARGE SCALE GENOMIC DNA]</scope>
    <source>
        <strain evidence="4 5">KOR42</strain>
    </source>
</reference>
<feature type="domain" description="Ppx/GppA phosphatase N-terminal" evidence="2">
    <location>
        <begin position="35"/>
        <end position="319"/>
    </location>
</feature>
<dbReference type="Gene3D" id="3.30.420.150">
    <property type="entry name" value="Exopolyphosphatase. Domain 2"/>
    <property type="match status" value="1"/>
</dbReference>
<proteinExistence type="predicted"/>
<dbReference type="InterPro" id="IPR030673">
    <property type="entry name" value="PyroPPase_GppA_Ppx"/>
</dbReference>
<sequence>MSTIHRTTTGRIRTVAVIDVGTTSIRMAIAEISGEGEVRLLESLSQGVALGKDTFTNGEIARSTMEECVATLKDYRRKLDEYSIVRPEDIRVIATSAVREALNRMTFVDRIFVATGLFVETLDAAELHRVTYRGVQPLLRATPELFESQAFVVEVGGGSTEMLLLNQGNVSHSQAFRLGSLRMQQTLAAYNVPRERMRRVMLTEIRSHLEPLTELIQPDVPAIMVAMGGDIRFAASQISKEQVSDEKLTQISRSDLSEFTDFLFTKREETLVSRYQLSFPEAETIAPALLINLTLAELLGVETVLISNVNLRDGLIRDLADGGNWSAEFQSQIIRSAWKLAEKYHVDKDHAACVADLCRQLFRQLQAEHELDERFETFLYVAALLHEIGTFISESSVHKHSMYLIMNSSLFGLTSDDLNLVALVARYHRRALPKPSHQTYAALDRYRRVAVSKLAAILRIAIALDASRTQRVKEITCTRNRNRLVISVPVIDDLSVEQISLRRNRQFFESIFGLQTLLRTRIRETKSEPSAQL</sequence>
<dbReference type="EC" id="3.6.1.11" evidence="4"/>
<dbReference type="SUPFAM" id="SSF109604">
    <property type="entry name" value="HD-domain/PDEase-like"/>
    <property type="match status" value="1"/>
</dbReference>
<evidence type="ECO:0000259" key="2">
    <source>
        <dbReference type="Pfam" id="PF02541"/>
    </source>
</evidence>
<dbReference type="AlphaFoldDB" id="A0A5C5X3A3"/>
<dbReference type="Gene3D" id="3.30.420.40">
    <property type="match status" value="1"/>
</dbReference>
<dbReference type="Proteomes" id="UP000317243">
    <property type="component" value="Unassembled WGS sequence"/>
</dbReference>
<dbReference type="InterPro" id="IPR048950">
    <property type="entry name" value="Ppx_GppA_C"/>
</dbReference>
<dbReference type="RefSeq" id="WP_197440717.1">
    <property type="nucleotide sequence ID" value="NZ_SIHI01000001.1"/>
</dbReference>
<accession>A0A5C5X3A3</accession>
<dbReference type="InterPro" id="IPR003695">
    <property type="entry name" value="Ppx_GppA_N"/>
</dbReference>
<keyword evidence="5" id="KW-1185">Reference proteome</keyword>
<dbReference type="CDD" id="cd00077">
    <property type="entry name" value="HDc"/>
    <property type="match status" value="1"/>
</dbReference>
<dbReference type="Gene3D" id="1.10.3210.10">
    <property type="entry name" value="Hypothetical protein af1432"/>
    <property type="match status" value="1"/>
</dbReference>
<dbReference type="PIRSF" id="PIRSF001267">
    <property type="entry name" value="Pyrophosphatase_GppA_Ppx"/>
    <property type="match status" value="1"/>
</dbReference>
<dbReference type="Pfam" id="PF02541">
    <property type="entry name" value="Ppx-GppA"/>
    <property type="match status" value="1"/>
</dbReference>
<dbReference type="InterPro" id="IPR003607">
    <property type="entry name" value="HD/PDEase_dom"/>
</dbReference>
<dbReference type="InterPro" id="IPR043129">
    <property type="entry name" value="ATPase_NBD"/>
</dbReference>
<dbReference type="PANTHER" id="PTHR30005:SF0">
    <property type="entry name" value="RETROGRADE REGULATION PROTEIN 2"/>
    <property type="match status" value="1"/>
</dbReference>
<dbReference type="InterPro" id="IPR050273">
    <property type="entry name" value="GppA/Ppx_hydrolase"/>
</dbReference>